<comment type="caution">
    <text evidence="1">The sequence shown here is derived from an EMBL/GenBank/DDBJ whole genome shotgun (WGS) entry which is preliminary data.</text>
</comment>
<name>A0A5C6BFU7_9BACT</name>
<keyword evidence="2" id="KW-1185">Reference proteome</keyword>
<gene>
    <name evidence="1" type="ORF">Poly21_44220</name>
</gene>
<protein>
    <submittedName>
        <fullName evidence="1">Uncharacterized protein</fullName>
    </submittedName>
</protein>
<sequence length="176" mass="19917">MSSPTSQCVLSQQQKTKIQKLLGGNTSDQILLAVILIETSGATADDALDLFSTPIISIIVNTWDTEVWNAVAPLLQEHETLCQSFRDFVEKRLLTKNQDFRKRFLRNLFRHAASPVTSLMKDCWFLCKLDSWVLSELPTLPDAAFEPLAKYSVAMRRRVAGWYLDYLAKVLGIPVL</sequence>
<dbReference type="EMBL" id="SJPU01000003">
    <property type="protein sequence ID" value="TWU10517.1"/>
    <property type="molecule type" value="Genomic_DNA"/>
</dbReference>
<reference evidence="1 2" key="1">
    <citation type="journal article" date="2020" name="Antonie Van Leeuwenhoek">
        <title>Rhodopirellula heiligendammensis sp. nov., Rhodopirellula pilleata sp. nov., and Rhodopirellula solitaria sp. nov. isolated from natural or artificial marine surfaces in Northern Germany and California, USA, and emended description of the genus Rhodopirellula.</title>
        <authorList>
            <person name="Kallscheuer N."/>
            <person name="Wiegand S."/>
            <person name="Jogler M."/>
            <person name="Boedeker C."/>
            <person name="Peeters S.H."/>
            <person name="Rast P."/>
            <person name="Heuer A."/>
            <person name="Jetten M.S.M."/>
            <person name="Rohde M."/>
            <person name="Jogler C."/>
        </authorList>
    </citation>
    <scope>NUCLEOTIDE SEQUENCE [LARGE SCALE GENOMIC DNA]</scope>
    <source>
        <strain evidence="1 2">Poly21</strain>
    </source>
</reference>
<evidence type="ECO:0000313" key="1">
    <source>
        <dbReference type="EMBL" id="TWU10517.1"/>
    </source>
</evidence>
<evidence type="ECO:0000313" key="2">
    <source>
        <dbReference type="Proteomes" id="UP000319908"/>
    </source>
</evidence>
<dbReference type="AlphaFoldDB" id="A0A5C6BFU7"/>
<accession>A0A5C6BFU7</accession>
<proteinExistence type="predicted"/>
<dbReference type="RefSeq" id="WP_146408959.1">
    <property type="nucleotide sequence ID" value="NZ_SJPU01000003.1"/>
</dbReference>
<dbReference type="Proteomes" id="UP000319908">
    <property type="component" value="Unassembled WGS sequence"/>
</dbReference>
<organism evidence="1 2">
    <name type="scientific">Allorhodopirellula heiligendammensis</name>
    <dbReference type="NCBI Taxonomy" id="2714739"/>
    <lineage>
        <taxon>Bacteria</taxon>
        <taxon>Pseudomonadati</taxon>
        <taxon>Planctomycetota</taxon>
        <taxon>Planctomycetia</taxon>
        <taxon>Pirellulales</taxon>
        <taxon>Pirellulaceae</taxon>
        <taxon>Allorhodopirellula</taxon>
    </lineage>
</organism>